<feature type="domain" description="NAD-dependent epimerase/dehydratase" evidence="2">
    <location>
        <begin position="128"/>
        <end position="203"/>
    </location>
</feature>
<evidence type="ECO:0000256" key="1">
    <source>
        <dbReference type="ARBA" id="ARBA00007637"/>
    </source>
</evidence>
<dbReference type="GO" id="GO:0006567">
    <property type="term" value="P:L-threonine catabolic process"/>
    <property type="evidence" value="ECO:0007669"/>
    <property type="project" value="TreeGrafter"/>
</dbReference>
<dbReference type="PANTHER" id="PTHR42687:SF1">
    <property type="entry name" value="L-THREONINE 3-DEHYDROGENASE, MITOCHONDRIAL"/>
    <property type="match status" value="1"/>
</dbReference>
<dbReference type="Pfam" id="PF01370">
    <property type="entry name" value="Epimerase"/>
    <property type="match status" value="1"/>
</dbReference>
<dbReference type="VEuPathDB" id="VectorBase:BGLB029593"/>
<dbReference type="GO" id="GO:0008743">
    <property type="term" value="F:L-threonine 3-dehydrogenase activity"/>
    <property type="evidence" value="ECO:0007669"/>
    <property type="project" value="TreeGrafter"/>
</dbReference>
<accession>A0A2C9LCI8</accession>
<sequence>MEKQSLGITELICTRFTVENLQVSHTWLIRNGLLFERTLTHAEMKSVKKNCPSQTIFFSMLHPLDEVAPVITKISAPSGSPKISYFTDSNVSVIFTNCEPSIAVTFDSLTGLHSVWRIRRARQELTYTHLSFPGPYVYLNVQDQGLLARTCVEQDIGCIVHYSAILSADAEANTQRALDINIIGLHNLLEVSRQLNLKLFVPSTIGM</sequence>
<dbReference type="InterPro" id="IPR036291">
    <property type="entry name" value="NAD(P)-bd_dom_sf"/>
</dbReference>
<dbReference type="PANTHER" id="PTHR42687">
    <property type="entry name" value="L-THREONINE 3-DEHYDROGENASE"/>
    <property type="match status" value="1"/>
</dbReference>
<dbReference type="InterPro" id="IPR051225">
    <property type="entry name" value="NAD(P)_epim/dehydratase"/>
</dbReference>
<protein>
    <recommendedName>
        <fullName evidence="2">NAD-dependent epimerase/dehydratase domain-containing protein</fullName>
    </recommendedName>
</protein>
<evidence type="ECO:0000313" key="3">
    <source>
        <dbReference type="EnsemblMetazoa" id="BGLB029593-PA"/>
    </source>
</evidence>
<reference evidence="3" key="1">
    <citation type="submission" date="2020-05" db="UniProtKB">
        <authorList>
            <consortium name="EnsemblMetazoa"/>
        </authorList>
    </citation>
    <scope>IDENTIFICATION</scope>
    <source>
        <strain evidence="3">BB02</strain>
    </source>
</reference>
<dbReference type="SUPFAM" id="SSF51735">
    <property type="entry name" value="NAD(P)-binding Rossmann-fold domains"/>
    <property type="match status" value="1"/>
</dbReference>
<dbReference type="Proteomes" id="UP000076420">
    <property type="component" value="Unassembled WGS sequence"/>
</dbReference>
<gene>
    <name evidence="3" type="primary">106078236</name>
</gene>
<dbReference type="EnsemblMetazoa" id="BGLB029593-RA">
    <property type="protein sequence ID" value="BGLB029593-PA"/>
    <property type="gene ID" value="BGLB029593"/>
</dbReference>
<name>A0A2C9LCI8_BIOGL</name>
<evidence type="ECO:0000259" key="2">
    <source>
        <dbReference type="Pfam" id="PF01370"/>
    </source>
</evidence>
<evidence type="ECO:0000313" key="4">
    <source>
        <dbReference type="Proteomes" id="UP000076420"/>
    </source>
</evidence>
<dbReference type="InterPro" id="IPR001509">
    <property type="entry name" value="Epimerase_deHydtase"/>
</dbReference>
<proteinExistence type="inferred from homology"/>
<dbReference type="Gene3D" id="3.40.50.720">
    <property type="entry name" value="NAD(P)-binding Rossmann-like Domain"/>
    <property type="match status" value="1"/>
</dbReference>
<dbReference type="STRING" id="6526.A0A2C9LCI8"/>
<dbReference type="VEuPathDB" id="VectorBase:BGLAX_043455"/>
<comment type="similarity">
    <text evidence="1">Belongs to the NAD(P)-dependent epimerase/dehydratase family.</text>
</comment>
<dbReference type="AlphaFoldDB" id="A0A2C9LCI8"/>
<dbReference type="VEuPathDB" id="VectorBase:BGLAX_028212"/>
<dbReference type="KEGG" id="bgt:106078236"/>
<organism evidence="3 4">
    <name type="scientific">Biomphalaria glabrata</name>
    <name type="common">Bloodfluke planorb</name>
    <name type="synonym">Freshwater snail</name>
    <dbReference type="NCBI Taxonomy" id="6526"/>
    <lineage>
        <taxon>Eukaryota</taxon>
        <taxon>Metazoa</taxon>
        <taxon>Spiralia</taxon>
        <taxon>Lophotrochozoa</taxon>
        <taxon>Mollusca</taxon>
        <taxon>Gastropoda</taxon>
        <taxon>Heterobranchia</taxon>
        <taxon>Euthyneura</taxon>
        <taxon>Panpulmonata</taxon>
        <taxon>Hygrophila</taxon>
        <taxon>Lymnaeoidea</taxon>
        <taxon>Planorbidae</taxon>
        <taxon>Biomphalaria</taxon>
    </lineage>
</organism>